<accession>A0ABX0JK56</accession>
<evidence type="ECO:0000313" key="2">
    <source>
        <dbReference type="Proteomes" id="UP001165962"/>
    </source>
</evidence>
<dbReference type="Proteomes" id="UP001165962">
    <property type="component" value="Unassembled WGS sequence"/>
</dbReference>
<proteinExistence type="predicted"/>
<dbReference type="EMBL" id="JAAOIW010000018">
    <property type="protein sequence ID" value="NHN34376.1"/>
    <property type="molecule type" value="Genomic_DNA"/>
</dbReference>
<reference evidence="1" key="1">
    <citation type="submission" date="2020-03" db="EMBL/GenBank/DDBJ databases">
        <title>Draft sequencing of Paenibacilllus sp. S3N08.</title>
        <authorList>
            <person name="Kim D.-U."/>
        </authorList>
    </citation>
    <scope>NUCLEOTIDE SEQUENCE</scope>
    <source>
        <strain evidence="1">S3N08</strain>
    </source>
</reference>
<comment type="caution">
    <text evidence="1">The sequence shown here is derived from an EMBL/GenBank/DDBJ whole genome shotgun (WGS) entry which is preliminary data.</text>
</comment>
<keyword evidence="2" id="KW-1185">Reference proteome</keyword>
<protein>
    <submittedName>
        <fullName evidence="1">Uncharacterized protein</fullName>
    </submittedName>
</protein>
<dbReference type="RefSeq" id="WP_166155254.1">
    <property type="nucleotide sequence ID" value="NZ_JAAOIW010000018.1"/>
</dbReference>
<sequence>MNPITPSTELPSLKDAQKELQRELQKLFKSVCTLIDYKAGDPDFPAAAVKVLTELPKGEVLGESLELLKNKFSPQFESFVQVNIQAYKRYETAYLRGLKERGGTFRETSNGWRIGSLMLETKPALAQVRFLYNRQTLTDWTDIRDENKLVELEQQASELLKLVELEGDELTEWVWICFKKAIIERYESIEGQRCLIQDVYLEFEARMKRDTAWRKKLGTMIKERYPMWAFLYNLDRYRTLGTKVPASRRLILQTGSQQEVSQGLGVTVGGLVTEDDYKTMCYLIMLGG</sequence>
<name>A0ABX0JK56_9BACL</name>
<evidence type="ECO:0000313" key="1">
    <source>
        <dbReference type="EMBL" id="NHN34376.1"/>
    </source>
</evidence>
<gene>
    <name evidence="1" type="ORF">G9U52_31775</name>
</gene>
<organism evidence="1 2">
    <name type="scientific">Paenibacillus agricola</name>
    <dbReference type="NCBI Taxonomy" id="2716264"/>
    <lineage>
        <taxon>Bacteria</taxon>
        <taxon>Bacillati</taxon>
        <taxon>Bacillota</taxon>
        <taxon>Bacilli</taxon>
        <taxon>Bacillales</taxon>
        <taxon>Paenibacillaceae</taxon>
        <taxon>Paenibacillus</taxon>
    </lineage>
</organism>